<dbReference type="EMBL" id="PGFA01000001">
    <property type="protein sequence ID" value="PJJ60583.1"/>
    <property type="molecule type" value="Genomic_DNA"/>
</dbReference>
<protein>
    <recommendedName>
        <fullName evidence="3">DUF3575 domain-containing protein</fullName>
    </recommendedName>
</protein>
<sequence>MRAKTTNKPPLFSDSMLLASTQLLVLLALLPGAPAAPAQTRLLPDSTQAARAARPQKLLLKLGTGLTRGYELGGFSGLSLPVALGAEVALRPGWNLSANGFGGIYLFGGGNSRSVGPNRLGFDAGIRRYYNLAKRQQKGRKPGPFSGNYVALQSTTHWVKTTYLTPTWQYKRTSVALVWGLQRRLGGHGLLDAYLGLGLTDELRDRHDTGSALRYERYPPTLVPEAAVKLSLVL</sequence>
<evidence type="ECO:0000313" key="1">
    <source>
        <dbReference type="EMBL" id="PJJ60583.1"/>
    </source>
</evidence>
<accession>A0A2M9BRL1</accession>
<dbReference type="Proteomes" id="UP000228535">
    <property type="component" value="Unassembled WGS sequence"/>
</dbReference>
<comment type="caution">
    <text evidence="1">The sequence shown here is derived from an EMBL/GenBank/DDBJ whole genome shotgun (WGS) entry which is preliminary data.</text>
</comment>
<gene>
    <name evidence="1" type="ORF">CLV45_2012</name>
</gene>
<dbReference type="AlphaFoldDB" id="A0A2M9BRL1"/>
<proteinExistence type="predicted"/>
<evidence type="ECO:0008006" key="3">
    <source>
        <dbReference type="Google" id="ProtNLM"/>
    </source>
</evidence>
<reference evidence="1 2" key="1">
    <citation type="submission" date="2017-11" db="EMBL/GenBank/DDBJ databases">
        <title>Genomic Encyclopedia of Archaeal and Bacterial Type Strains, Phase II (KMG-II): From Individual Species to Whole Genera.</title>
        <authorList>
            <person name="Goeker M."/>
        </authorList>
    </citation>
    <scope>NUCLEOTIDE SEQUENCE [LARGE SCALE GENOMIC DNA]</scope>
    <source>
        <strain evidence="1 2">DSM 11115</strain>
    </source>
</reference>
<evidence type="ECO:0000313" key="2">
    <source>
        <dbReference type="Proteomes" id="UP000228535"/>
    </source>
</evidence>
<name>A0A2M9BRL1_9BACT</name>
<keyword evidence="2" id="KW-1185">Reference proteome</keyword>
<organism evidence="1 2">
    <name type="scientific">Hymenobacter chitinivorans DSM 11115</name>
    <dbReference type="NCBI Taxonomy" id="1121954"/>
    <lineage>
        <taxon>Bacteria</taxon>
        <taxon>Pseudomonadati</taxon>
        <taxon>Bacteroidota</taxon>
        <taxon>Cytophagia</taxon>
        <taxon>Cytophagales</taxon>
        <taxon>Hymenobacteraceae</taxon>
        <taxon>Hymenobacter</taxon>
    </lineage>
</organism>